<evidence type="ECO:0000313" key="3">
    <source>
        <dbReference type="Proteomes" id="UP000444401"/>
    </source>
</evidence>
<comment type="caution">
    <text evidence="2">The sequence shown here is derived from an EMBL/GenBank/DDBJ whole genome shotgun (WGS) entry which is preliminary data.</text>
</comment>
<proteinExistence type="predicted"/>
<protein>
    <submittedName>
        <fullName evidence="2">DUF3489 domain-containing protein</fullName>
    </submittedName>
</protein>
<dbReference type="InterPro" id="IPR021880">
    <property type="entry name" value="DUF3489"/>
</dbReference>
<evidence type="ECO:0000313" key="2">
    <source>
        <dbReference type="EMBL" id="MXO69441.1"/>
    </source>
</evidence>
<name>A0ABW9UZR9_9SPHN</name>
<feature type="compositionally biased region" description="Basic and acidic residues" evidence="1">
    <location>
        <begin position="44"/>
        <end position="58"/>
    </location>
</feature>
<feature type="region of interest" description="Disordered" evidence="1">
    <location>
        <begin position="1"/>
        <end position="58"/>
    </location>
</feature>
<accession>A0ABW9UZR9</accession>
<dbReference type="RefSeq" id="WP_160734062.1">
    <property type="nucleotide sequence ID" value="NZ_WTYO01000005.1"/>
</dbReference>
<dbReference type="Proteomes" id="UP000444401">
    <property type="component" value="Unassembled WGS sequence"/>
</dbReference>
<reference evidence="2 3" key="1">
    <citation type="submission" date="2019-12" db="EMBL/GenBank/DDBJ databases">
        <title>Genomic-based taxomic classification of the family Erythrobacteraceae.</title>
        <authorList>
            <person name="Xu L."/>
        </authorList>
    </citation>
    <scope>NUCLEOTIDE SEQUENCE [LARGE SCALE GENOMIC DNA]</scope>
    <source>
        <strain evidence="2 3">H32</strain>
    </source>
</reference>
<evidence type="ECO:0000256" key="1">
    <source>
        <dbReference type="SAM" id="MobiDB-lite"/>
    </source>
</evidence>
<dbReference type="Pfam" id="PF11994">
    <property type="entry name" value="DUF3489"/>
    <property type="match status" value="1"/>
</dbReference>
<organism evidence="2 3">
    <name type="scientific">Pelagerythrobacter marinus</name>
    <dbReference type="NCBI Taxonomy" id="538382"/>
    <lineage>
        <taxon>Bacteria</taxon>
        <taxon>Pseudomonadati</taxon>
        <taxon>Pseudomonadota</taxon>
        <taxon>Alphaproteobacteria</taxon>
        <taxon>Sphingomonadales</taxon>
        <taxon>Erythrobacteraceae</taxon>
        <taxon>Pelagerythrobacter</taxon>
    </lineage>
</organism>
<keyword evidence="3" id="KW-1185">Reference proteome</keyword>
<sequence length="123" mass="13208">MVLSRSGGLLMANTNSSKRTRRMAREPMARPAASAESGSAQDVAVREPADDAPSKGQSKIEEVLSLLERAEGATLDELVQATGWLPHTTRAALTGLRKKGHSIRRTKHDGISRYTVVEAAASR</sequence>
<gene>
    <name evidence="2" type="ORF">GRI72_11465</name>
</gene>
<dbReference type="EMBL" id="WTYO01000005">
    <property type="protein sequence ID" value="MXO69441.1"/>
    <property type="molecule type" value="Genomic_DNA"/>
</dbReference>